<accession>A0A1D1XER1</accession>
<feature type="region of interest" description="Disordered" evidence="3">
    <location>
        <begin position="1166"/>
        <end position="1194"/>
    </location>
</feature>
<dbReference type="CDD" id="cd21865">
    <property type="entry name" value="DEUBAD_NFRKB"/>
    <property type="match status" value="1"/>
</dbReference>
<feature type="compositionally biased region" description="Basic and acidic residues" evidence="3">
    <location>
        <begin position="728"/>
        <end position="738"/>
    </location>
</feature>
<evidence type="ECO:0000313" key="5">
    <source>
        <dbReference type="EMBL" id="JAT40905.1"/>
    </source>
</evidence>
<gene>
    <name evidence="5" type="primary">Nfrkb_2</name>
    <name evidence="5" type="ORF">g.87193</name>
</gene>
<dbReference type="InterPro" id="IPR044867">
    <property type="entry name" value="DEUBAD_dom"/>
</dbReference>
<dbReference type="Pfam" id="PF25793">
    <property type="entry name" value="WHD_2nd_NFRKB"/>
    <property type="match status" value="1"/>
</dbReference>
<feature type="compositionally biased region" description="Basic residues" evidence="3">
    <location>
        <begin position="558"/>
        <end position="571"/>
    </location>
</feature>
<dbReference type="EMBL" id="GDJX01027031">
    <property type="protein sequence ID" value="JAT40905.1"/>
    <property type="molecule type" value="Transcribed_RNA"/>
</dbReference>
<feature type="region of interest" description="Disordered" evidence="3">
    <location>
        <begin position="508"/>
        <end position="609"/>
    </location>
</feature>
<dbReference type="InterPro" id="IPR057748">
    <property type="entry name" value="NFRKB_WH_2"/>
</dbReference>
<name>A0A1D1XER1_9ARAE</name>
<feature type="region of interest" description="Disordered" evidence="3">
    <location>
        <begin position="19"/>
        <end position="62"/>
    </location>
</feature>
<feature type="compositionally biased region" description="Acidic residues" evidence="3">
    <location>
        <begin position="47"/>
        <end position="56"/>
    </location>
</feature>
<feature type="region of interest" description="Disordered" evidence="3">
    <location>
        <begin position="728"/>
        <end position="749"/>
    </location>
</feature>
<feature type="compositionally biased region" description="Acidic residues" evidence="3">
    <location>
        <begin position="512"/>
        <end position="526"/>
    </location>
</feature>
<proteinExistence type="predicted"/>
<protein>
    <submittedName>
        <fullName evidence="5">Nuclear factor related to kappa-B-binding protein</fullName>
    </submittedName>
</protein>
<evidence type="ECO:0000256" key="2">
    <source>
        <dbReference type="ARBA" id="ARBA00023242"/>
    </source>
</evidence>
<dbReference type="PANTHER" id="PTHR13052">
    <property type="entry name" value="NFRKB-RELATED"/>
    <property type="match status" value="1"/>
</dbReference>
<organism evidence="5">
    <name type="scientific">Anthurium amnicola</name>
    <dbReference type="NCBI Taxonomy" id="1678845"/>
    <lineage>
        <taxon>Eukaryota</taxon>
        <taxon>Viridiplantae</taxon>
        <taxon>Streptophyta</taxon>
        <taxon>Embryophyta</taxon>
        <taxon>Tracheophyta</taxon>
        <taxon>Spermatophyta</taxon>
        <taxon>Magnoliopsida</taxon>
        <taxon>Liliopsida</taxon>
        <taxon>Araceae</taxon>
        <taxon>Pothoideae</taxon>
        <taxon>Potheae</taxon>
        <taxon>Anthurium</taxon>
    </lineage>
</organism>
<dbReference type="InterPro" id="IPR024867">
    <property type="entry name" value="NFRKB"/>
</dbReference>
<dbReference type="GO" id="GO:0031011">
    <property type="term" value="C:Ino80 complex"/>
    <property type="evidence" value="ECO:0007669"/>
    <property type="project" value="InterPro"/>
</dbReference>
<evidence type="ECO:0000259" key="4">
    <source>
        <dbReference type="PROSITE" id="PS51916"/>
    </source>
</evidence>
<feature type="domain" description="DEUBAD" evidence="4">
    <location>
        <begin position="89"/>
        <end position="202"/>
    </location>
</feature>
<evidence type="ECO:0000256" key="1">
    <source>
        <dbReference type="ARBA" id="ARBA00004123"/>
    </source>
</evidence>
<evidence type="ECO:0000256" key="3">
    <source>
        <dbReference type="SAM" id="MobiDB-lite"/>
    </source>
</evidence>
<comment type="subcellular location">
    <subcellularLocation>
        <location evidence="1">Nucleus</location>
    </subcellularLocation>
</comment>
<feature type="region of interest" description="Disordered" evidence="3">
    <location>
        <begin position="265"/>
        <end position="290"/>
    </location>
</feature>
<keyword evidence="2" id="KW-0539">Nucleus</keyword>
<reference evidence="5" key="1">
    <citation type="submission" date="2015-07" db="EMBL/GenBank/DDBJ databases">
        <title>Transcriptome Assembly of Anthurium amnicola.</title>
        <authorList>
            <person name="Suzuki J."/>
        </authorList>
    </citation>
    <scope>NUCLEOTIDE SEQUENCE</scope>
</reference>
<dbReference type="PROSITE" id="PS51916">
    <property type="entry name" value="DEUBAD"/>
    <property type="match status" value="1"/>
</dbReference>
<sequence>MAIVKNNFGVSRLDGDILLPGRESVSSQDDADDDADDEEIQSRSWEMESDDTDVSEVDSGMGSDDYDLSELGEAGSEYCQVGNHNFIAPLELFDLPELGSILSLDTWNNCLTEEERFALAEYLPDMDQETYAQTLKELLSGSNFHFGSPVVELFNQLKGGLCEPRVDLYRRCLNFFQRRQHYHQLQKYQNSMVDSLVRMRDAWENYAGYGIEERLRHLNILRQRPSGYMKNGDRGSATDSENDEYAGDYWNKRFKMDQQSMYPSKHSFDSLSHGTGGSLEATKHGKGHPKGILKVAGVKSSKGDYTGTVGRPHLLTHGLEAKQRPSASSLAIASQDSVGFDSRATRRVRNQTREIDGDTEEQLNGMTVHRGNKAVHGSQLAKVASYNQHSFDSLDKDTCTEWNSPVKNYLQRLIPKGSRIGKFAGKEPYHHYQTQAEELNVERESIVKSKKWKSAQGLKVPAYKTLAAQKGELYSHSNHKAKTSLTRVIGKSSQNGMDVGYIKGSGLFEKSDETESESSEQVEEERDVNRLDKKLRHSVVPLENHQSIAVKSASDSKKVKKHTKKNRKGHSPRLDQDTVSHVPDAGALSLKGKHKSKSSGASLQGYPDESFSASAKLSGEQKHGYKLMKKGKLPGKQSNGLELTIRKVHSAEPKRKAMVDSHYTLPQENYVEDYANGNLEEDDFGGSLRSTDRHQATENVVAEVDYHEKANMALTGCNSSMKRRKGEARDSLHVKSEEPVCTQSSPKLQTEDPSLIKKKMKKRAGYGTGSSSSVIPDAIMLEKEPMDDEPEPLLTKKPFTLITPTVHTGFSFSIIHLLSAIRKAMITINAEDAMEIDSHPEMNDGSQRPIRETSQFHEDLEGGSSDEQKTLPCLTVQEIVNRVRTNPGDPCILETQEPLQDLVRGVLKIFSSKTAPLGAKGWKVLVFYEKSAKSWSWIGPVPSSSSDHDASEEETSSEAWGIPHKMLVKLVDTFANWLKSGQETLKQIGSLPAPPVMMLPNLDEKERFKDLRAQKSLVTISPSSDEVREYFRREEFLRYSVPDRAFSYTAADGKKSTVAPLRRGGGKPTSKARDHFMLMSDRPPHVTILCLVRDAASRLPGSIGTRADVCTLIRDSQYLVEDVSDAQINSVVSGALDRLHYEQDPCVQFDGERKLWVYLHREREEEDFEDDGTSSTKKWKRPRRDATDNGDMAQVTDLGCPVIGDDCGGPTGYEFSSDANLDSSSIHMEEKPELFYNDVRSSMENVEPLIDTMENSMHQGHPMGWEVLGVNTLHENRMLCQENSTNEDFDDEAFTRERPVGLLSTSLL</sequence>
<feature type="region of interest" description="Disordered" evidence="3">
    <location>
        <begin position="939"/>
        <end position="958"/>
    </location>
</feature>
<dbReference type="PANTHER" id="PTHR13052:SF0">
    <property type="entry name" value="DNA-BINDING PROTEIN-LIKE"/>
    <property type="match status" value="1"/>
</dbReference>
<feature type="compositionally biased region" description="Acidic residues" evidence="3">
    <location>
        <begin position="29"/>
        <end position="39"/>
    </location>
</feature>